<keyword evidence="1" id="KW-0472">Membrane</keyword>
<evidence type="ECO:0000256" key="1">
    <source>
        <dbReference type="SAM" id="Phobius"/>
    </source>
</evidence>
<protein>
    <submittedName>
        <fullName evidence="2">Uncharacterized protein</fullName>
    </submittedName>
</protein>
<gene>
    <name evidence="2" type="ORF">JF887_00325</name>
</gene>
<evidence type="ECO:0000313" key="3">
    <source>
        <dbReference type="Proteomes" id="UP000614410"/>
    </source>
</evidence>
<accession>A0A934NEY0</accession>
<dbReference type="SUPFAM" id="SSF117281">
    <property type="entry name" value="Kelch motif"/>
    <property type="match status" value="1"/>
</dbReference>
<name>A0A934NEY0_9BACT</name>
<feature type="non-terminal residue" evidence="2">
    <location>
        <position position="1"/>
    </location>
</feature>
<dbReference type="InterPro" id="IPR015915">
    <property type="entry name" value="Kelch-typ_b-propeller"/>
</dbReference>
<organism evidence="2 3">
    <name type="scientific">Candidatus Amunia macphersoniae</name>
    <dbReference type="NCBI Taxonomy" id="3127014"/>
    <lineage>
        <taxon>Bacteria</taxon>
        <taxon>Bacillati</taxon>
        <taxon>Candidatus Dormiibacterota</taxon>
        <taxon>Candidatus Dormibacteria</taxon>
        <taxon>Candidatus Aeolococcales</taxon>
        <taxon>Candidatus Aeolococcaceae</taxon>
        <taxon>Candidatus Amunia</taxon>
    </lineage>
</organism>
<evidence type="ECO:0000313" key="2">
    <source>
        <dbReference type="EMBL" id="MBJ7607865.1"/>
    </source>
</evidence>
<reference evidence="2 3" key="1">
    <citation type="submission" date="2020-10" db="EMBL/GenBank/DDBJ databases">
        <title>Ca. Dormibacterota MAGs.</title>
        <authorList>
            <person name="Montgomery K."/>
        </authorList>
    </citation>
    <scope>NUCLEOTIDE SEQUENCE [LARGE SCALE GENOMIC DNA]</scope>
    <source>
        <strain evidence="2">Mitchell_Peninsula_5</strain>
    </source>
</reference>
<comment type="caution">
    <text evidence="2">The sequence shown here is derived from an EMBL/GenBank/DDBJ whole genome shotgun (WGS) entry which is preliminary data.</text>
</comment>
<dbReference type="InterPro" id="IPR037293">
    <property type="entry name" value="Gal_Oxidase_central_sf"/>
</dbReference>
<proteinExistence type="predicted"/>
<dbReference type="AlphaFoldDB" id="A0A934NEY0"/>
<dbReference type="InterPro" id="IPR006652">
    <property type="entry name" value="Kelch_1"/>
</dbReference>
<keyword evidence="1" id="KW-1133">Transmembrane helix</keyword>
<keyword evidence="1" id="KW-0812">Transmembrane</keyword>
<dbReference type="EMBL" id="JAEKNN010000003">
    <property type="protein sequence ID" value="MBJ7607865.1"/>
    <property type="molecule type" value="Genomic_DNA"/>
</dbReference>
<dbReference type="Gene3D" id="2.130.10.80">
    <property type="entry name" value="Galactose oxidase/kelch, beta-propeller"/>
    <property type="match status" value="1"/>
</dbReference>
<dbReference type="Proteomes" id="UP000614410">
    <property type="component" value="Unassembled WGS sequence"/>
</dbReference>
<dbReference type="Pfam" id="PF01344">
    <property type="entry name" value="Kelch_1"/>
    <property type="match status" value="1"/>
</dbReference>
<feature type="transmembrane region" description="Helical" evidence="1">
    <location>
        <begin position="61"/>
        <end position="81"/>
    </location>
</feature>
<sequence length="94" mass="9635">YTPSTNSWATVAPMPTARGFLAAATGPDGRIYAIGGYKGGYLTTVEAYDTGFMAPANVPEAPASMLLLVAGTAGIVSAVVLTRRRGWRRAGATG</sequence>